<dbReference type="Proteomes" id="UP000594759">
    <property type="component" value="Chromosome"/>
</dbReference>
<organism evidence="2 3">
    <name type="scientific">Pedobacter endophyticus</name>
    <dbReference type="NCBI Taxonomy" id="2789740"/>
    <lineage>
        <taxon>Bacteria</taxon>
        <taxon>Pseudomonadati</taxon>
        <taxon>Bacteroidota</taxon>
        <taxon>Sphingobacteriia</taxon>
        <taxon>Sphingobacteriales</taxon>
        <taxon>Sphingobacteriaceae</taxon>
        <taxon>Pedobacter</taxon>
    </lineage>
</organism>
<dbReference type="EMBL" id="CP064939">
    <property type="protein sequence ID" value="QPH40376.1"/>
    <property type="molecule type" value="Genomic_DNA"/>
</dbReference>
<feature type="compositionally biased region" description="Polar residues" evidence="1">
    <location>
        <begin position="49"/>
        <end position="62"/>
    </location>
</feature>
<protein>
    <submittedName>
        <fullName evidence="2">Uncharacterized protein</fullName>
    </submittedName>
</protein>
<proteinExistence type="predicted"/>
<gene>
    <name evidence="2" type="ORF">IZT61_03600</name>
</gene>
<feature type="region of interest" description="Disordered" evidence="1">
    <location>
        <begin position="22"/>
        <end position="68"/>
    </location>
</feature>
<sequence length="68" mass="7148">MKTKFLMAAMAVAVGIGACTSKSREGETGRVDVDTTIIDSASTDSSAVRDTTNRNMQDSLGNAKNPRP</sequence>
<name>A0A7S9L1G1_9SPHI</name>
<accession>A0A7S9L1G1</accession>
<dbReference type="PROSITE" id="PS51257">
    <property type="entry name" value="PROKAR_LIPOPROTEIN"/>
    <property type="match status" value="1"/>
</dbReference>
<dbReference type="KEGG" id="pex:IZT61_03600"/>
<feature type="compositionally biased region" description="Low complexity" evidence="1">
    <location>
        <begin position="34"/>
        <end position="48"/>
    </location>
</feature>
<evidence type="ECO:0000313" key="2">
    <source>
        <dbReference type="EMBL" id="QPH40376.1"/>
    </source>
</evidence>
<feature type="compositionally biased region" description="Basic and acidic residues" evidence="1">
    <location>
        <begin position="22"/>
        <end position="33"/>
    </location>
</feature>
<dbReference type="AlphaFoldDB" id="A0A7S9L1G1"/>
<dbReference type="RefSeq" id="WP_196099830.1">
    <property type="nucleotide sequence ID" value="NZ_CP064939.1"/>
</dbReference>
<evidence type="ECO:0000256" key="1">
    <source>
        <dbReference type="SAM" id="MobiDB-lite"/>
    </source>
</evidence>
<keyword evidence="3" id="KW-1185">Reference proteome</keyword>
<reference evidence="2 3" key="1">
    <citation type="submission" date="2020-11" db="EMBL/GenBank/DDBJ databases">
        <title>Pedobacter endophytica, an endophytic bacteria isolated form Carex pumila.</title>
        <authorList>
            <person name="Peng Y."/>
            <person name="Jiang L."/>
            <person name="Lee J."/>
        </authorList>
    </citation>
    <scope>NUCLEOTIDE SEQUENCE [LARGE SCALE GENOMIC DNA]</scope>
    <source>
        <strain evidence="2 3">JBR3-12</strain>
    </source>
</reference>
<evidence type="ECO:0000313" key="3">
    <source>
        <dbReference type="Proteomes" id="UP000594759"/>
    </source>
</evidence>